<dbReference type="Gene3D" id="3.60.21.10">
    <property type="match status" value="1"/>
</dbReference>
<dbReference type="Proteomes" id="UP000015453">
    <property type="component" value="Unassembled WGS sequence"/>
</dbReference>
<feature type="non-terminal residue" evidence="3">
    <location>
        <position position="1"/>
    </location>
</feature>
<reference evidence="3 4" key="1">
    <citation type="journal article" date="2013" name="BMC Genomics">
        <title>The miniature genome of a carnivorous plant Genlisea aurea contains a low number of genes and short non-coding sequences.</title>
        <authorList>
            <person name="Leushkin E.V."/>
            <person name="Sutormin R.A."/>
            <person name="Nabieva E.R."/>
            <person name="Penin A.A."/>
            <person name="Kondrashov A.S."/>
            <person name="Logacheva M.D."/>
        </authorList>
    </citation>
    <scope>NUCLEOTIDE SEQUENCE [LARGE SCALE GENOMIC DNA]</scope>
</reference>
<dbReference type="InterPro" id="IPR029052">
    <property type="entry name" value="Metallo-depent_PP-like"/>
</dbReference>
<organism evidence="3 4">
    <name type="scientific">Genlisea aurea</name>
    <dbReference type="NCBI Taxonomy" id="192259"/>
    <lineage>
        <taxon>Eukaryota</taxon>
        <taxon>Viridiplantae</taxon>
        <taxon>Streptophyta</taxon>
        <taxon>Embryophyta</taxon>
        <taxon>Tracheophyta</taxon>
        <taxon>Spermatophyta</taxon>
        <taxon>Magnoliopsida</taxon>
        <taxon>eudicotyledons</taxon>
        <taxon>Gunneridae</taxon>
        <taxon>Pentapetalae</taxon>
        <taxon>asterids</taxon>
        <taxon>lamiids</taxon>
        <taxon>Lamiales</taxon>
        <taxon>Lentibulariaceae</taxon>
        <taxon>Genlisea</taxon>
    </lineage>
</organism>
<keyword evidence="1" id="KW-0732">Signal</keyword>
<name>S8CB23_9LAMI</name>
<dbReference type="GO" id="GO:0003993">
    <property type="term" value="F:acid phosphatase activity"/>
    <property type="evidence" value="ECO:0007669"/>
    <property type="project" value="InterPro"/>
</dbReference>
<dbReference type="Pfam" id="PF14008">
    <property type="entry name" value="Metallophos_C"/>
    <property type="match status" value="1"/>
</dbReference>
<dbReference type="AlphaFoldDB" id="S8CB23"/>
<dbReference type="EMBL" id="AUSU01005058">
    <property type="protein sequence ID" value="EPS64060.1"/>
    <property type="molecule type" value="Genomic_DNA"/>
</dbReference>
<dbReference type="InterPro" id="IPR025733">
    <property type="entry name" value="PAPs_C"/>
</dbReference>
<gene>
    <name evidence="3" type="ORF">M569_10722</name>
</gene>
<comment type="caution">
    <text evidence="3">The sequence shown here is derived from an EMBL/GenBank/DDBJ whole genome shotgun (WGS) entry which is preliminary data.</text>
</comment>
<proteinExistence type="predicted"/>
<evidence type="ECO:0000313" key="4">
    <source>
        <dbReference type="Proteomes" id="UP000015453"/>
    </source>
</evidence>
<feature type="domain" description="Purple acid phosphatase C-terminal" evidence="2">
    <location>
        <begin position="23"/>
        <end position="81"/>
    </location>
</feature>
<protein>
    <submittedName>
        <fullName evidence="3">Secreted purple acid phosphatase</fullName>
    </submittedName>
</protein>
<accession>S8CB23</accession>
<evidence type="ECO:0000259" key="2">
    <source>
        <dbReference type="Pfam" id="PF14008"/>
    </source>
</evidence>
<evidence type="ECO:0000313" key="3">
    <source>
        <dbReference type="EMBL" id="EPS64060.1"/>
    </source>
</evidence>
<evidence type="ECO:0000256" key="1">
    <source>
        <dbReference type="ARBA" id="ARBA00022729"/>
    </source>
</evidence>
<dbReference type="OrthoDB" id="45007at2759"/>
<dbReference type="SUPFAM" id="SSF56300">
    <property type="entry name" value="Metallo-dependent phosphatases"/>
    <property type="match status" value="1"/>
</dbReference>
<keyword evidence="4" id="KW-1185">Reference proteome</keyword>
<dbReference type="PANTHER" id="PTHR22953:SF35">
    <property type="entry name" value="FE(3+)-ZN(2+) PURPLE ACID PHOSPHATASE 12"/>
    <property type="match status" value="1"/>
</dbReference>
<dbReference type="PANTHER" id="PTHR22953">
    <property type="entry name" value="ACID PHOSPHATASE RELATED"/>
    <property type="match status" value="1"/>
</dbReference>
<dbReference type="InterPro" id="IPR039331">
    <property type="entry name" value="PAPs-like"/>
</dbReference>
<sequence>ERISNIAYNVVNGLCSPIPDESAPVYINVGDGGNSEGLVTDMTQPQPDYSAYRESSFGHGVLEIKNRTHAHFAWHRNQDGAAVEADSIWLVNRFWKSTAEIL</sequence>